<keyword evidence="6 10" id="KW-0472">Membrane</keyword>
<dbReference type="RefSeq" id="WP_264283246.1">
    <property type="nucleotide sequence ID" value="NZ_CP107006.1"/>
</dbReference>
<keyword evidence="7" id="KW-0869">Chloride channel</keyword>
<keyword evidence="8" id="KW-0868">Chloride</keyword>
<sequence>MDNRSGIQRKKLAGLVGVSLLTGLLSTLLAFLLKHATEEAETYVFTHLSSASYWFIFIPSVGMTVIYFTRKYLFRGKQNKGIKEIYSTIKERKEELPFYKVPSHFINGFITVISGGSTGVEVSTVVSTAAIGATAHRKTAIARRYKTELIAAGVAAGVATLFNSPLAGILFAVEVIARRSHKSILLACIVAVIPSIVAAHFLPHAYLFNIPVTTWNPAATPAILVICVLSALMAVYFTRVMVLIKTKYAKITNNFMRVNIAAFLVGISIFLLPQLFGDSYHAVNSMLHQGAPAFSVKLLALLFCFALIKPLIASLTIGAGGDGGVFAPSIIVGATIGVFVALICNHYFHANFSFINFMIFGVAAALSAAIHAPLTALFLACNLVPGGFTLFLPVLAVAMVSRYISHYFCEYTVYSYEDPSKEMYPHLRLMKLYRKTRQQH</sequence>
<evidence type="ECO:0000313" key="11">
    <source>
        <dbReference type="EMBL" id="UYQ95524.1"/>
    </source>
</evidence>
<dbReference type="PANTHER" id="PTHR43427">
    <property type="entry name" value="CHLORIDE CHANNEL PROTEIN CLC-E"/>
    <property type="match status" value="1"/>
</dbReference>
<feature type="transmembrane region" description="Helical" evidence="10">
    <location>
        <begin position="53"/>
        <end position="73"/>
    </location>
</feature>
<dbReference type="SUPFAM" id="SSF81340">
    <property type="entry name" value="Clc chloride channel"/>
    <property type="match status" value="1"/>
</dbReference>
<dbReference type="EMBL" id="CP107006">
    <property type="protein sequence ID" value="UYQ95524.1"/>
    <property type="molecule type" value="Genomic_DNA"/>
</dbReference>
<proteinExistence type="predicted"/>
<protein>
    <submittedName>
        <fullName evidence="11">Chloride channel protein</fullName>
    </submittedName>
</protein>
<accession>A0ABY6J763</accession>
<keyword evidence="12" id="KW-1185">Reference proteome</keyword>
<feature type="transmembrane region" description="Helical" evidence="10">
    <location>
        <begin position="222"/>
        <end position="244"/>
    </location>
</feature>
<dbReference type="InterPro" id="IPR001807">
    <property type="entry name" value="ClC"/>
</dbReference>
<evidence type="ECO:0000256" key="5">
    <source>
        <dbReference type="ARBA" id="ARBA00023065"/>
    </source>
</evidence>
<name>A0ABY6J763_9BACT</name>
<evidence type="ECO:0000256" key="4">
    <source>
        <dbReference type="ARBA" id="ARBA00022989"/>
    </source>
</evidence>
<dbReference type="InterPro" id="IPR050368">
    <property type="entry name" value="ClC-type_chloride_channel"/>
</dbReference>
<evidence type="ECO:0000256" key="1">
    <source>
        <dbReference type="ARBA" id="ARBA00004141"/>
    </source>
</evidence>
<dbReference type="PANTHER" id="PTHR43427:SF6">
    <property type="entry name" value="CHLORIDE CHANNEL PROTEIN CLC-E"/>
    <property type="match status" value="1"/>
</dbReference>
<evidence type="ECO:0000313" key="12">
    <source>
        <dbReference type="Proteomes" id="UP001162741"/>
    </source>
</evidence>
<keyword evidence="2" id="KW-0813">Transport</keyword>
<feature type="transmembrane region" description="Helical" evidence="10">
    <location>
        <begin position="325"/>
        <end position="348"/>
    </location>
</feature>
<evidence type="ECO:0000256" key="2">
    <source>
        <dbReference type="ARBA" id="ARBA00022448"/>
    </source>
</evidence>
<reference evidence="11" key="1">
    <citation type="submission" date="2022-10" db="EMBL/GenBank/DDBJ databases">
        <title>Chitinophaga sp. nov., isolated from soil.</title>
        <authorList>
            <person name="Jeon C.O."/>
        </authorList>
    </citation>
    <scope>NUCLEOTIDE SEQUENCE</scope>
    <source>
        <strain evidence="11">R8</strain>
    </source>
</reference>
<organism evidence="11 12">
    <name type="scientific">Chitinophaga horti</name>
    <dbReference type="NCBI Taxonomy" id="2920382"/>
    <lineage>
        <taxon>Bacteria</taxon>
        <taxon>Pseudomonadati</taxon>
        <taxon>Bacteroidota</taxon>
        <taxon>Chitinophagia</taxon>
        <taxon>Chitinophagales</taxon>
        <taxon>Chitinophagaceae</taxon>
        <taxon>Chitinophaga</taxon>
    </lineage>
</organism>
<keyword evidence="3 10" id="KW-0812">Transmembrane</keyword>
<feature type="transmembrane region" description="Helical" evidence="10">
    <location>
        <begin position="354"/>
        <end position="380"/>
    </location>
</feature>
<evidence type="ECO:0000256" key="9">
    <source>
        <dbReference type="ARBA" id="ARBA00023303"/>
    </source>
</evidence>
<keyword evidence="5" id="KW-0406">Ion transport</keyword>
<evidence type="ECO:0000256" key="8">
    <source>
        <dbReference type="ARBA" id="ARBA00023214"/>
    </source>
</evidence>
<feature type="transmembrane region" description="Helical" evidence="10">
    <location>
        <begin position="12"/>
        <end position="33"/>
    </location>
</feature>
<keyword evidence="4 10" id="KW-1133">Transmembrane helix</keyword>
<evidence type="ECO:0000256" key="10">
    <source>
        <dbReference type="SAM" id="Phobius"/>
    </source>
</evidence>
<evidence type="ECO:0000256" key="7">
    <source>
        <dbReference type="ARBA" id="ARBA00023173"/>
    </source>
</evidence>
<feature type="transmembrane region" description="Helical" evidence="10">
    <location>
        <begin position="256"/>
        <end position="276"/>
    </location>
</feature>
<keyword evidence="9" id="KW-0407">Ion channel</keyword>
<dbReference type="CDD" id="cd00400">
    <property type="entry name" value="Voltage_gated_ClC"/>
    <property type="match status" value="1"/>
</dbReference>
<dbReference type="Pfam" id="PF00654">
    <property type="entry name" value="Voltage_CLC"/>
    <property type="match status" value="1"/>
</dbReference>
<dbReference type="Proteomes" id="UP001162741">
    <property type="component" value="Chromosome"/>
</dbReference>
<dbReference type="InterPro" id="IPR014743">
    <property type="entry name" value="Cl-channel_core"/>
</dbReference>
<evidence type="ECO:0000256" key="6">
    <source>
        <dbReference type="ARBA" id="ARBA00023136"/>
    </source>
</evidence>
<feature type="transmembrane region" description="Helical" evidence="10">
    <location>
        <begin position="184"/>
        <end position="202"/>
    </location>
</feature>
<comment type="subcellular location">
    <subcellularLocation>
        <location evidence="1">Membrane</location>
        <topology evidence="1">Multi-pass membrane protein</topology>
    </subcellularLocation>
</comment>
<gene>
    <name evidence="11" type="ORF">MKQ68_10470</name>
</gene>
<dbReference type="Gene3D" id="1.10.3080.10">
    <property type="entry name" value="Clc chloride channel"/>
    <property type="match status" value="1"/>
</dbReference>
<dbReference type="PRINTS" id="PR00762">
    <property type="entry name" value="CLCHANNEL"/>
</dbReference>
<feature type="transmembrane region" description="Helical" evidence="10">
    <location>
        <begin position="387"/>
        <end position="405"/>
    </location>
</feature>
<evidence type="ECO:0000256" key="3">
    <source>
        <dbReference type="ARBA" id="ARBA00022692"/>
    </source>
</evidence>